<dbReference type="PANTHER" id="PTHR33361:SF2">
    <property type="entry name" value="DUF885 DOMAIN-CONTAINING PROTEIN"/>
    <property type="match status" value="1"/>
</dbReference>
<feature type="non-terminal residue" evidence="1">
    <location>
        <position position="1"/>
    </location>
</feature>
<dbReference type="EMBL" id="DRMJ01000081">
    <property type="protein sequence ID" value="HHL42303.1"/>
    <property type="molecule type" value="Genomic_DNA"/>
</dbReference>
<protein>
    <submittedName>
        <fullName evidence="1">DUF885 family protein</fullName>
    </submittedName>
</protein>
<sequence>PGRVPFTNDSGFFNMMSYVSRQTRFTNVEDYEAYAARLSELPRYFNQNIDNMRRGMRTRFTASAEIMPGILSAVEALGTGTPETHPFYKPFTTFPDTISPDEQARLRTLGKQVFTDKVLPAYQDLAKFLKSEYIPAARTQVGIGTTPEGREYYKAAVKYYTTLDISPDEVHQIGLNEVARIRGEMDKIIKETGFKGDFKAFLKFLRTDPQFYAKTPEDLLKDAAWIAKRIDGKMPQFFGRLPRLPYGVMPVPAEMAKNYTTGRYWGGNLEKGLAGNYVVNTYDLSQRPLYNLPSLTLHEGVPGHHHQISLAQELKDVPKFRQNLYPNAFGEGWGLYSEKLGEEMGIYQTPYEQFGRLTYEMWRACRLVVDTGMHWKGWSRAQAEQCFYENSALAPHNIRTEVERYISWPGQALAYKMGELKIVELRHRAENKLGEKFDLREFHDQVLKNGGVPLNILEAEIDSWIESQSE</sequence>
<proteinExistence type="predicted"/>
<dbReference type="Proteomes" id="UP000885830">
    <property type="component" value="Unassembled WGS sequence"/>
</dbReference>
<evidence type="ECO:0000313" key="1">
    <source>
        <dbReference type="EMBL" id="HHL42303.1"/>
    </source>
</evidence>
<organism evidence="1">
    <name type="scientific">Hellea balneolensis</name>
    <dbReference type="NCBI Taxonomy" id="287478"/>
    <lineage>
        <taxon>Bacteria</taxon>
        <taxon>Pseudomonadati</taxon>
        <taxon>Pseudomonadota</taxon>
        <taxon>Alphaproteobacteria</taxon>
        <taxon>Maricaulales</taxon>
        <taxon>Robiginitomaculaceae</taxon>
        <taxon>Hellea</taxon>
    </lineage>
</organism>
<gene>
    <name evidence="1" type="ORF">ENJ42_01685</name>
</gene>
<reference evidence="1" key="1">
    <citation type="journal article" date="2020" name="mSystems">
        <title>Genome- and Community-Level Interaction Insights into Carbon Utilization and Element Cycling Functions of Hydrothermarchaeota in Hydrothermal Sediment.</title>
        <authorList>
            <person name="Zhou Z."/>
            <person name="Liu Y."/>
            <person name="Xu W."/>
            <person name="Pan J."/>
            <person name="Luo Z.H."/>
            <person name="Li M."/>
        </authorList>
    </citation>
    <scope>NUCLEOTIDE SEQUENCE [LARGE SCALE GENOMIC DNA]</scope>
    <source>
        <strain evidence="1">HyVt-485</strain>
    </source>
</reference>
<name>A0A7C5QZX2_9PROT</name>
<accession>A0A7C5QZX2</accession>
<comment type="caution">
    <text evidence="1">The sequence shown here is derived from an EMBL/GenBank/DDBJ whole genome shotgun (WGS) entry which is preliminary data.</text>
</comment>
<dbReference type="InterPro" id="IPR010281">
    <property type="entry name" value="DUF885"/>
</dbReference>
<dbReference type="PANTHER" id="PTHR33361">
    <property type="entry name" value="GLR0591 PROTEIN"/>
    <property type="match status" value="1"/>
</dbReference>
<dbReference type="Pfam" id="PF05960">
    <property type="entry name" value="DUF885"/>
    <property type="match status" value="1"/>
</dbReference>
<dbReference type="AlphaFoldDB" id="A0A7C5QZX2"/>